<comment type="caution">
    <text evidence="2">The sequence shown here is derived from an EMBL/GenBank/DDBJ whole genome shotgun (WGS) entry which is preliminary data.</text>
</comment>
<dbReference type="Proteomes" id="UP000540989">
    <property type="component" value="Unassembled WGS sequence"/>
</dbReference>
<reference evidence="2 3" key="1">
    <citation type="submission" date="2020-08" db="EMBL/GenBank/DDBJ databases">
        <title>Genomic Encyclopedia of Type Strains, Phase IV (KMG-V): Genome sequencing to study the core and pangenomes of soil and plant-associated prokaryotes.</title>
        <authorList>
            <person name="Whitman W."/>
        </authorList>
    </citation>
    <scope>NUCLEOTIDE SEQUENCE [LARGE SCALE GENOMIC DNA]</scope>
    <source>
        <strain evidence="2 3">M8UP14</strain>
    </source>
</reference>
<keyword evidence="3" id="KW-1185">Reference proteome</keyword>
<accession>A0A7W7ZJ20</accession>
<evidence type="ECO:0000256" key="1">
    <source>
        <dbReference type="SAM" id="MobiDB-lite"/>
    </source>
</evidence>
<proteinExistence type="predicted"/>
<feature type="region of interest" description="Disordered" evidence="1">
    <location>
        <begin position="35"/>
        <end position="54"/>
    </location>
</feature>
<sequence length="54" mass="6279">MTDKPISSDWNNFKEFVRKVVTVPKEEIDKIKAEEEEELKAAPKKHSTKVKPKP</sequence>
<evidence type="ECO:0000313" key="2">
    <source>
        <dbReference type="EMBL" id="MBB5060820.1"/>
    </source>
</evidence>
<dbReference type="EMBL" id="JACHIP010000020">
    <property type="protein sequence ID" value="MBB5060820.1"/>
    <property type="molecule type" value="Genomic_DNA"/>
</dbReference>
<evidence type="ECO:0000313" key="3">
    <source>
        <dbReference type="Proteomes" id="UP000540989"/>
    </source>
</evidence>
<feature type="compositionally biased region" description="Basic residues" evidence="1">
    <location>
        <begin position="42"/>
        <end position="54"/>
    </location>
</feature>
<gene>
    <name evidence="2" type="ORF">HDF16_005556</name>
</gene>
<protein>
    <submittedName>
        <fullName evidence="2">Uncharacterized protein</fullName>
    </submittedName>
</protein>
<organism evidence="2 3">
    <name type="scientific">Granulicella aggregans</name>
    <dbReference type="NCBI Taxonomy" id="474949"/>
    <lineage>
        <taxon>Bacteria</taxon>
        <taxon>Pseudomonadati</taxon>
        <taxon>Acidobacteriota</taxon>
        <taxon>Terriglobia</taxon>
        <taxon>Terriglobales</taxon>
        <taxon>Acidobacteriaceae</taxon>
        <taxon>Granulicella</taxon>
    </lineage>
</organism>
<name>A0A7W7ZJ20_9BACT</name>
<dbReference type="AlphaFoldDB" id="A0A7W7ZJ20"/>
<dbReference type="RefSeq" id="WP_184223360.1">
    <property type="nucleotide sequence ID" value="NZ_JACHIP010000020.1"/>
</dbReference>